<accession>A0A829Q1M8</accession>
<reference evidence="7 8" key="1">
    <citation type="submission" date="2013-12" db="EMBL/GenBank/DDBJ databases">
        <authorList>
            <person name="Madinger N."/>
            <person name="Lenaerts A."/>
            <person name="Ordway D."/>
            <person name="DeGroote M.A."/>
            <person name="Parker T."/>
            <person name="Sizemore C."/>
            <person name="Tallon L.J."/>
            <person name="Sadzewicz L.K."/>
            <person name="Sengamalay N."/>
            <person name="Fraser C.M."/>
            <person name="Hine E."/>
            <person name="Shefchek K.A."/>
            <person name="Das S.P."/>
            <person name="Tettelin H."/>
        </authorList>
    </citation>
    <scope>NUCLEOTIDE SEQUENCE [LARGE SCALE GENOMIC DNA]</scope>
    <source>
        <strain evidence="7 8">21</strain>
    </source>
</reference>
<evidence type="ECO:0000256" key="6">
    <source>
        <dbReference type="ARBA" id="ARBA00023136"/>
    </source>
</evidence>
<evidence type="ECO:0000313" key="8">
    <source>
        <dbReference type="Proteomes" id="UP000020103"/>
    </source>
</evidence>
<keyword evidence="4" id="KW-0812">Transmembrane</keyword>
<dbReference type="GO" id="GO:0005886">
    <property type="term" value="C:plasma membrane"/>
    <property type="evidence" value="ECO:0007669"/>
    <property type="project" value="UniProtKB-SubCell"/>
</dbReference>
<evidence type="ECO:0000313" key="7">
    <source>
        <dbReference type="EMBL" id="EUA46459.1"/>
    </source>
</evidence>
<comment type="similarity">
    <text evidence="2">Belongs to the MmpS family.</text>
</comment>
<dbReference type="InterPro" id="IPR008693">
    <property type="entry name" value="MmpS"/>
</dbReference>
<organism evidence="7 8">
    <name type="scientific">Mycobacteroides abscessus 21</name>
    <dbReference type="NCBI Taxonomy" id="1299324"/>
    <lineage>
        <taxon>Bacteria</taxon>
        <taxon>Bacillati</taxon>
        <taxon>Actinomycetota</taxon>
        <taxon>Actinomycetes</taxon>
        <taxon>Mycobacteriales</taxon>
        <taxon>Mycobacteriaceae</taxon>
        <taxon>Mycobacteroides</taxon>
        <taxon>Mycobacteroides abscessus</taxon>
    </lineage>
</organism>
<keyword evidence="3" id="KW-1003">Cell membrane</keyword>
<keyword evidence="5" id="KW-1133">Transmembrane helix</keyword>
<dbReference type="AlphaFoldDB" id="A0A829Q1M8"/>
<evidence type="ECO:0000256" key="2">
    <source>
        <dbReference type="ARBA" id="ARBA00007531"/>
    </source>
</evidence>
<dbReference type="Pfam" id="PF05423">
    <property type="entry name" value="Mycobact_memb"/>
    <property type="match status" value="1"/>
</dbReference>
<evidence type="ECO:0000256" key="3">
    <source>
        <dbReference type="ARBA" id="ARBA00022475"/>
    </source>
</evidence>
<evidence type="ECO:0000256" key="1">
    <source>
        <dbReference type="ARBA" id="ARBA00004236"/>
    </source>
</evidence>
<dbReference type="InterPro" id="IPR038468">
    <property type="entry name" value="MmpS_C"/>
</dbReference>
<sequence>MVVATVAALASFGVLRLHGIFGADTINESGAIRDDSKNIIPKDITYEIFGPAGTRGEVNYLDDSAQPQRAQFNTLPWKLTISTTLTSVFANIVAEASNNAGIGCRITVQGTVLDEQLAKFPEGQAFCLVKSA</sequence>
<comment type="subcellular location">
    <subcellularLocation>
        <location evidence="1">Cell membrane</location>
    </subcellularLocation>
</comment>
<keyword evidence="6" id="KW-0472">Membrane</keyword>
<proteinExistence type="inferred from homology"/>
<protein>
    <submittedName>
        <fullName evidence="7">Conserved membrane family protein</fullName>
    </submittedName>
</protein>
<gene>
    <name evidence="7" type="ORF">I543_3998</name>
</gene>
<dbReference type="Proteomes" id="UP000020103">
    <property type="component" value="Unassembled WGS sequence"/>
</dbReference>
<name>A0A829Q1M8_9MYCO</name>
<evidence type="ECO:0000256" key="5">
    <source>
        <dbReference type="ARBA" id="ARBA00022989"/>
    </source>
</evidence>
<dbReference type="EMBL" id="JAOF01000001">
    <property type="protein sequence ID" value="EUA46459.1"/>
    <property type="molecule type" value="Genomic_DNA"/>
</dbReference>
<dbReference type="Gene3D" id="2.60.40.2880">
    <property type="entry name" value="MmpS1-5, C-terminal soluble domain"/>
    <property type="match status" value="1"/>
</dbReference>
<evidence type="ECO:0000256" key="4">
    <source>
        <dbReference type="ARBA" id="ARBA00022692"/>
    </source>
</evidence>
<comment type="caution">
    <text evidence="7">The sequence shown here is derived from an EMBL/GenBank/DDBJ whole genome shotgun (WGS) entry which is preliminary data.</text>
</comment>